<protein>
    <recommendedName>
        <fullName evidence="2">Biotin transporter</fullName>
    </recommendedName>
</protein>
<dbReference type="InterPro" id="IPR003784">
    <property type="entry name" value="BioY"/>
</dbReference>
<sequence length="195" mass="19872">MSLTNSHEALAFDPLRLAGRSVLTKAVFVLAGTLALAIASQIAVPMVPVPITMQTFAVTMIGVLYGWRLGAVTVLAWLGEAMLGAPVLAGGAGGIAPFMGATAGYLFSFPLVAAAAGWLAERGWTGRRLVASFSAHLAANLLCLALGWVWLAALIGAEKAFWAGVAPFILGAALKSGLAAAALAVLASRNRTAAE</sequence>
<dbReference type="EMBL" id="JBEAAL010000001">
    <property type="protein sequence ID" value="MEQ1403388.1"/>
    <property type="molecule type" value="Genomic_DNA"/>
</dbReference>
<comment type="caution">
    <text evidence="4">The sequence shown here is derived from an EMBL/GenBank/DDBJ whole genome shotgun (WGS) entry which is preliminary data.</text>
</comment>
<evidence type="ECO:0000256" key="3">
    <source>
        <dbReference type="SAM" id="Phobius"/>
    </source>
</evidence>
<dbReference type="Gene3D" id="1.10.1760.20">
    <property type="match status" value="1"/>
</dbReference>
<dbReference type="PANTHER" id="PTHR34295:SF1">
    <property type="entry name" value="BIOTIN TRANSPORTER BIOY"/>
    <property type="match status" value="1"/>
</dbReference>
<evidence type="ECO:0000256" key="1">
    <source>
        <dbReference type="ARBA" id="ARBA00010692"/>
    </source>
</evidence>
<dbReference type="Pfam" id="PF02632">
    <property type="entry name" value="BioY"/>
    <property type="match status" value="1"/>
</dbReference>
<dbReference type="Proteomes" id="UP001496627">
    <property type="component" value="Unassembled WGS sequence"/>
</dbReference>
<feature type="transmembrane region" description="Helical" evidence="3">
    <location>
        <begin position="132"/>
        <end position="155"/>
    </location>
</feature>
<keyword evidence="2 3" id="KW-0472">Membrane</keyword>
<comment type="subcellular location">
    <subcellularLocation>
        <location evidence="2">Cell membrane</location>
        <topology evidence="2">Multi-pass membrane protein</topology>
    </subcellularLocation>
</comment>
<accession>A0ABV0LUV5</accession>
<evidence type="ECO:0000313" key="4">
    <source>
        <dbReference type="EMBL" id="MEQ1403388.1"/>
    </source>
</evidence>
<comment type="similarity">
    <text evidence="1 2">Belongs to the BioY family.</text>
</comment>
<feature type="transmembrane region" description="Helical" evidence="3">
    <location>
        <begin position="98"/>
        <end position="120"/>
    </location>
</feature>
<keyword evidence="2" id="KW-0813">Transport</keyword>
<name>A0ABV0LUV5_9HYPH</name>
<keyword evidence="2" id="KW-1003">Cell membrane</keyword>
<dbReference type="PANTHER" id="PTHR34295">
    <property type="entry name" value="BIOTIN TRANSPORTER BIOY"/>
    <property type="match status" value="1"/>
</dbReference>
<gene>
    <name evidence="4" type="ORF">ABK249_00460</name>
</gene>
<feature type="transmembrane region" description="Helical" evidence="3">
    <location>
        <begin position="56"/>
        <end position="78"/>
    </location>
</feature>
<feature type="transmembrane region" description="Helical" evidence="3">
    <location>
        <begin position="161"/>
        <end position="187"/>
    </location>
</feature>
<feature type="transmembrane region" description="Helical" evidence="3">
    <location>
        <begin position="22"/>
        <end position="44"/>
    </location>
</feature>
<organism evidence="4 5">
    <name type="scientific">Neorhizobium phenanthreniclasticum</name>
    <dbReference type="NCBI Taxonomy" id="3157917"/>
    <lineage>
        <taxon>Bacteria</taxon>
        <taxon>Pseudomonadati</taxon>
        <taxon>Pseudomonadota</taxon>
        <taxon>Alphaproteobacteria</taxon>
        <taxon>Hyphomicrobiales</taxon>
        <taxon>Rhizobiaceae</taxon>
        <taxon>Rhizobium/Agrobacterium group</taxon>
        <taxon>Neorhizobium</taxon>
    </lineage>
</organism>
<keyword evidence="3" id="KW-1133">Transmembrane helix</keyword>
<dbReference type="RefSeq" id="WP_037158042.1">
    <property type="nucleotide sequence ID" value="NZ_JBEAAL010000001.1"/>
</dbReference>
<evidence type="ECO:0000256" key="2">
    <source>
        <dbReference type="PIRNR" id="PIRNR016661"/>
    </source>
</evidence>
<evidence type="ECO:0000313" key="5">
    <source>
        <dbReference type="Proteomes" id="UP001496627"/>
    </source>
</evidence>
<proteinExistence type="inferred from homology"/>
<keyword evidence="5" id="KW-1185">Reference proteome</keyword>
<reference evidence="4 5" key="1">
    <citation type="submission" date="2024-05" db="EMBL/GenBank/DDBJ databases">
        <title>Neorhizobium sp. Rsf11, a plant growth promoting and heavy metal resistant PAH-degrader.</title>
        <authorList>
            <person name="Golubev S.N."/>
            <person name="Muratova A.Y."/>
            <person name="Markelova M.I."/>
        </authorList>
    </citation>
    <scope>NUCLEOTIDE SEQUENCE [LARGE SCALE GENOMIC DNA]</scope>
    <source>
        <strain evidence="4 5">Rsf11</strain>
    </source>
</reference>
<keyword evidence="3" id="KW-0812">Transmembrane</keyword>
<dbReference type="PIRSF" id="PIRSF016661">
    <property type="entry name" value="BioY"/>
    <property type="match status" value="1"/>
</dbReference>